<reference evidence="1 2" key="1">
    <citation type="journal article" date="2013" name="Genome Announc.">
        <title>Draft Genome Sequence of Rhizobium mesoamericanum STM3625, a Nitrogen-Fixing Symbiont of Mimosa pudica Isolated in French Guiana (South America).</title>
        <authorList>
            <person name="Moulin L."/>
            <person name="Mornico D."/>
            <person name="Melkonian R."/>
            <person name="Klonowska A."/>
        </authorList>
    </citation>
    <scope>NUCLEOTIDE SEQUENCE [LARGE SCALE GENOMIC DNA]</scope>
    <source>
        <strain evidence="1 2">STM3625</strain>
    </source>
</reference>
<evidence type="ECO:0000313" key="1">
    <source>
        <dbReference type="EMBL" id="CCM76453.1"/>
    </source>
</evidence>
<dbReference type="HOGENOM" id="CLU_2221080_0_0_5"/>
<dbReference type="STRING" id="1211777.BN77_3466"/>
<dbReference type="AlphaFoldDB" id="K0PRL2"/>
<dbReference type="Proteomes" id="UP000009319">
    <property type="component" value="Unassembled WGS sequence"/>
</dbReference>
<gene>
    <name evidence="1" type="ORF">BN77_3466</name>
</gene>
<accession>K0PRL2</accession>
<dbReference type="EMBL" id="CANI01000024">
    <property type="protein sequence ID" value="CCM76453.1"/>
    <property type="molecule type" value="Genomic_DNA"/>
</dbReference>
<sequence length="106" mass="11457">MDEAKPRPPPFPARGYRAVVVHMDGIGFFAVSSAMAWKCGAARPGQGIIQKELEQTAALLGLSLALQNPRQSCFNAKFPAAASAGFFVCYRTGTAELVKRFLCSEY</sequence>
<comment type="caution">
    <text evidence="1">The sequence shown here is derived from an EMBL/GenBank/DDBJ whole genome shotgun (WGS) entry which is preliminary data.</text>
</comment>
<proteinExistence type="predicted"/>
<keyword evidence="2" id="KW-1185">Reference proteome</keyword>
<name>K0PRL2_9HYPH</name>
<organism evidence="1 2">
    <name type="scientific">Rhizobium mesoamericanum STM3625</name>
    <dbReference type="NCBI Taxonomy" id="1211777"/>
    <lineage>
        <taxon>Bacteria</taxon>
        <taxon>Pseudomonadati</taxon>
        <taxon>Pseudomonadota</taxon>
        <taxon>Alphaproteobacteria</taxon>
        <taxon>Hyphomicrobiales</taxon>
        <taxon>Rhizobiaceae</taxon>
        <taxon>Rhizobium/Agrobacterium group</taxon>
        <taxon>Rhizobium</taxon>
    </lineage>
</organism>
<protein>
    <submittedName>
        <fullName evidence="1">Uncharacterized protein</fullName>
    </submittedName>
</protein>
<evidence type="ECO:0000313" key="2">
    <source>
        <dbReference type="Proteomes" id="UP000009319"/>
    </source>
</evidence>